<protein>
    <submittedName>
        <fullName evidence="1">Uncharacterized protein</fullName>
    </submittedName>
</protein>
<reference evidence="1 2" key="1">
    <citation type="submission" date="2017-09" db="EMBL/GenBank/DDBJ databases">
        <title>Large-scale bioinformatics analysis of Bacillus genomes uncovers conserved roles of natural products in bacterial physiology.</title>
        <authorList>
            <consortium name="Agbiome Team Llc"/>
            <person name="Bleich R.M."/>
            <person name="Kirk G.J."/>
            <person name="Santa Maria K.C."/>
            <person name="Allen S.E."/>
            <person name="Farag S."/>
            <person name="Shank E.A."/>
            <person name="Bowers A."/>
        </authorList>
    </citation>
    <scope>NUCLEOTIDE SEQUENCE [LARGE SCALE GENOMIC DNA]</scope>
    <source>
        <strain evidence="1 2">AFS003013</strain>
    </source>
</reference>
<proteinExistence type="predicted"/>
<organism evidence="1 2">
    <name type="scientific">Priestia megaterium</name>
    <name type="common">Bacillus megaterium</name>
    <dbReference type="NCBI Taxonomy" id="1404"/>
    <lineage>
        <taxon>Bacteria</taxon>
        <taxon>Bacillati</taxon>
        <taxon>Bacillota</taxon>
        <taxon>Bacilli</taxon>
        <taxon>Bacillales</taxon>
        <taxon>Bacillaceae</taxon>
        <taxon>Priestia</taxon>
    </lineage>
</organism>
<dbReference type="Proteomes" id="UP000220341">
    <property type="component" value="Unassembled WGS sequence"/>
</dbReference>
<dbReference type="EMBL" id="NTYW01000014">
    <property type="protein sequence ID" value="PES37067.1"/>
    <property type="molecule type" value="Genomic_DNA"/>
</dbReference>
<evidence type="ECO:0000313" key="2">
    <source>
        <dbReference type="Proteomes" id="UP000220341"/>
    </source>
</evidence>
<comment type="caution">
    <text evidence="1">The sequence shown here is derived from an EMBL/GenBank/DDBJ whole genome shotgun (WGS) entry which is preliminary data.</text>
</comment>
<gene>
    <name evidence="1" type="ORF">CN497_14480</name>
</gene>
<accession>A0A2B9EYI1</accession>
<name>A0A2B9EYI1_PRIMG</name>
<sequence length="65" mass="7838">MSFSFLYMFTKNCFSIKNKAVFLWGKLKKRDPFDDKTLKRLNFSLEFVLVEHKIILYLYNVIHTG</sequence>
<dbReference type="AlphaFoldDB" id="A0A2B9EYI1"/>
<evidence type="ECO:0000313" key="1">
    <source>
        <dbReference type="EMBL" id="PES37067.1"/>
    </source>
</evidence>